<feature type="compositionally biased region" description="Polar residues" evidence="1">
    <location>
        <begin position="75"/>
        <end position="84"/>
    </location>
</feature>
<protein>
    <submittedName>
        <fullName evidence="2">Uncharacterized protein</fullName>
    </submittedName>
</protein>
<dbReference type="Proteomes" id="UP001301958">
    <property type="component" value="Unassembled WGS sequence"/>
</dbReference>
<name>A0AAN7BKS5_9PEZI</name>
<feature type="region of interest" description="Disordered" evidence="1">
    <location>
        <begin position="1"/>
        <end position="22"/>
    </location>
</feature>
<evidence type="ECO:0000313" key="2">
    <source>
        <dbReference type="EMBL" id="KAK4225115.1"/>
    </source>
</evidence>
<reference evidence="2" key="2">
    <citation type="submission" date="2023-05" db="EMBL/GenBank/DDBJ databases">
        <authorList>
            <consortium name="Lawrence Berkeley National Laboratory"/>
            <person name="Steindorff A."/>
            <person name="Hensen N."/>
            <person name="Bonometti L."/>
            <person name="Westerberg I."/>
            <person name="Brannstrom I.O."/>
            <person name="Guillou S."/>
            <person name="Cros-Aarteil S."/>
            <person name="Calhoun S."/>
            <person name="Haridas S."/>
            <person name="Kuo A."/>
            <person name="Mondo S."/>
            <person name="Pangilinan J."/>
            <person name="Riley R."/>
            <person name="Labutti K."/>
            <person name="Andreopoulos B."/>
            <person name="Lipzen A."/>
            <person name="Chen C."/>
            <person name="Yanf M."/>
            <person name="Daum C."/>
            <person name="Ng V."/>
            <person name="Clum A."/>
            <person name="Ohm R."/>
            <person name="Martin F."/>
            <person name="Silar P."/>
            <person name="Natvig D."/>
            <person name="Lalanne C."/>
            <person name="Gautier V."/>
            <person name="Ament-Velasquez S.L."/>
            <person name="Kruys A."/>
            <person name="Hutchinson M.I."/>
            <person name="Powell A.J."/>
            <person name="Barry K."/>
            <person name="Miller A.N."/>
            <person name="Grigoriev I.V."/>
            <person name="Debuchy R."/>
            <person name="Gladieux P."/>
            <person name="Thoren M.H."/>
            <person name="Johannesson H."/>
        </authorList>
    </citation>
    <scope>NUCLEOTIDE SEQUENCE</scope>
    <source>
        <strain evidence="2">CBS 990.96</strain>
    </source>
</reference>
<evidence type="ECO:0000256" key="1">
    <source>
        <dbReference type="SAM" id="MobiDB-lite"/>
    </source>
</evidence>
<feature type="compositionally biased region" description="Basic and acidic residues" evidence="1">
    <location>
        <begin position="1394"/>
        <end position="1418"/>
    </location>
</feature>
<feature type="region of interest" description="Disordered" evidence="1">
    <location>
        <begin position="819"/>
        <end position="886"/>
    </location>
</feature>
<feature type="compositionally biased region" description="Polar residues" evidence="1">
    <location>
        <begin position="94"/>
        <end position="103"/>
    </location>
</feature>
<feature type="region of interest" description="Disordered" evidence="1">
    <location>
        <begin position="50"/>
        <end position="344"/>
    </location>
</feature>
<feature type="compositionally biased region" description="Basic residues" evidence="1">
    <location>
        <begin position="1544"/>
        <end position="1560"/>
    </location>
</feature>
<organism evidence="2 3">
    <name type="scientific">Podospora fimiseda</name>
    <dbReference type="NCBI Taxonomy" id="252190"/>
    <lineage>
        <taxon>Eukaryota</taxon>
        <taxon>Fungi</taxon>
        <taxon>Dikarya</taxon>
        <taxon>Ascomycota</taxon>
        <taxon>Pezizomycotina</taxon>
        <taxon>Sordariomycetes</taxon>
        <taxon>Sordariomycetidae</taxon>
        <taxon>Sordariales</taxon>
        <taxon>Podosporaceae</taxon>
        <taxon>Podospora</taxon>
    </lineage>
</organism>
<feature type="compositionally biased region" description="Polar residues" evidence="1">
    <location>
        <begin position="377"/>
        <end position="386"/>
    </location>
</feature>
<gene>
    <name evidence="2" type="ORF">QBC38DRAFT_483893</name>
</gene>
<accession>A0AAN7BKS5</accession>
<comment type="caution">
    <text evidence="2">The sequence shown here is derived from an EMBL/GenBank/DDBJ whole genome shotgun (WGS) entry which is preliminary data.</text>
</comment>
<feature type="compositionally biased region" description="Low complexity" evidence="1">
    <location>
        <begin position="1086"/>
        <end position="1104"/>
    </location>
</feature>
<feature type="compositionally biased region" description="Polar residues" evidence="1">
    <location>
        <begin position="1209"/>
        <end position="1221"/>
    </location>
</feature>
<feature type="compositionally biased region" description="Polar residues" evidence="1">
    <location>
        <begin position="414"/>
        <end position="428"/>
    </location>
</feature>
<dbReference type="EMBL" id="MU865375">
    <property type="protein sequence ID" value="KAK4225115.1"/>
    <property type="molecule type" value="Genomic_DNA"/>
</dbReference>
<feature type="region of interest" description="Disordered" evidence="1">
    <location>
        <begin position="971"/>
        <end position="1466"/>
    </location>
</feature>
<feature type="compositionally biased region" description="Polar residues" evidence="1">
    <location>
        <begin position="1308"/>
        <end position="1333"/>
    </location>
</feature>
<feature type="compositionally biased region" description="Basic and acidic residues" evidence="1">
    <location>
        <begin position="470"/>
        <end position="489"/>
    </location>
</feature>
<feature type="compositionally biased region" description="Polar residues" evidence="1">
    <location>
        <begin position="1065"/>
        <end position="1075"/>
    </location>
</feature>
<feature type="compositionally biased region" description="Pro residues" evidence="1">
    <location>
        <begin position="1429"/>
        <end position="1439"/>
    </location>
</feature>
<feature type="region of interest" description="Disordered" evidence="1">
    <location>
        <begin position="1511"/>
        <end position="1560"/>
    </location>
</feature>
<reference evidence="2" key="1">
    <citation type="journal article" date="2023" name="Mol. Phylogenet. Evol.">
        <title>Genome-scale phylogeny and comparative genomics of the fungal order Sordariales.</title>
        <authorList>
            <person name="Hensen N."/>
            <person name="Bonometti L."/>
            <person name="Westerberg I."/>
            <person name="Brannstrom I.O."/>
            <person name="Guillou S."/>
            <person name="Cros-Aarteil S."/>
            <person name="Calhoun S."/>
            <person name="Haridas S."/>
            <person name="Kuo A."/>
            <person name="Mondo S."/>
            <person name="Pangilinan J."/>
            <person name="Riley R."/>
            <person name="LaButti K."/>
            <person name="Andreopoulos B."/>
            <person name="Lipzen A."/>
            <person name="Chen C."/>
            <person name="Yan M."/>
            <person name="Daum C."/>
            <person name="Ng V."/>
            <person name="Clum A."/>
            <person name="Steindorff A."/>
            <person name="Ohm R.A."/>
            <person name="Martin F."/>
            <person name="Silar P."/>
            <person name="Natvig D.O."/>
            <person name="Lalanne C."/>
            <person name="Gautier V."/>
            <person name="Ament-Velasquez S.L."/>
            <person name="Kruys A."/>
            <person name="Hutchinson M.I."/>
            <person name="Powell A.J."/>
            <person name="Barry K."/>
            <person name="Miller A.N."/>
            <person name="Grigoriev I.V."/>
            <person name="Debuchy R."/>
            <person name="Gladieux P."/>
            <person name="Hiltunen Thoren M."/>
            <person name="Johannesson H."/>
        </authorList>
    </citation>
    <scope>NUCLEOTIDE SEQUENCE</scope>
    <source>
        <strain evidence="2">CBS 990.96</strain>
    </source>
</reference>
<sequence length="1560" mass="166162">MFGSRRHHRPNPPLTASTADPNAATAAAAVFKRHESNANATLSAAAAAAALRARPMTPTRVGDVQTKRTLRRSASIASSGTASPIIQGRPSLQRRGSSGSMTERTFRSPSPHRPGSGASGHRHTKSLVSDAPPVPALPKDVGSQHRKSNSLGMGTTPLRLASERLKSDDAPSWFSAAKLGDPANMRKTDPAMASPPSSPPQMPIRQEDAADAGRPSSRASSVNFSYPARTRVGSPPVSPVDVRDSVDSPANVSLGLPSMGDRSPQASRTKQQQQQQPTRQSSVSSPRKSLASTSSDLTLVYDPNSRRMVPQADNRNVHQGTVEPLLHSFGSKKKKKNTQRAGAHLVAGDRVKSIAVNDVSTENAPNRSTALVAEGTTPISASPAQQTREEPEEPAVKAIINSPRLEARKREQKQLAQDTVKTSYTNDTIPLPTSPAWQGVRRQPSVVKEESEPEDQVTVVRNTAKQRAHAKTDSEVHINPEPSRREHSPLPDSGRVYPQNDQKRQVQVAHQRSHSNSPARQAHFGPVQETLTVKHSPPPRSISPRKSALKHSSPNRGASFSDDTSEASMTVSHEPAVGRKKSVRVSFDDSKIDDTGDSGRANSPISPTSPPQDSIRRRWLGNLGRDKNDLSLLDDEEIMKPRPALPSFGSVRAKKPRSVSPEETERPLVRPLGETVQSASAPVGPSLLPSPSLASSNDHAIGGIFFKDIEEKGKGSAGTSGFVEPLPPVVTSVEGTGYFSDSESFIESSHDSEGPDMFHEMSDTDEKQANGSTHTITTPVVHGVSVTGTVTGAKIPVISISEPTPPVIENKTLKQYFVDIPGGFPEDESDPPSMSSPKDATTAAPAIHPLQPSSKDDQKSATATNPTPMDQSSDSESSIYSDAYEDLSGITGGGFQSLNAVVETPLQTIPETGVLSNQSTNQASSPPFIKATTKPQIEAPAAHAVTQGPEDEWERVKAYWKTLSAEKRAQLEREATEDAGIEGDLEDQKHEPKPKKKKSLERRNSERKALALRMAQQTVAQSQPETLPVAERNYQIKPGTNWADEDVAVSHTVPTMRKSMRGVPPQSSASESTSGAPRLRKSMRGAASSPRSPEPVSSSSATAPGYQQASAQTTLSAPALKRRDSSDSESSFKRSRPRGGEQVFGFRKSMRPTSPPLVKGDARSPMRLSLRGASPAGLQMRDSSTGRKSPTGIHMPSFGKKSSAKSLVPKSSLNKFSSRFGDSSDEGSYASASGFQSRFEDSSDDEPAVYAPISIPQSRSAPATTSLGRNLRTQESLASTALPEELEESDEPPHTDMNGNAQKPAAAQEQNASATNAPSQPVLSVGTSPNQIRRSGKGIIVPASQTAPALGTSAAVSSPVTETKASRRNSILSVLRRKKHDSGGISRAGPTESAARRDTKLERSEAELKNIKLDKDAGTETSSPVETTQPPPPPPPAPAPLVEQPAAPVSRSPKLRKKTPVMILPGGEELTGDLELKRAPTSVSGNLGTRTLSGTFLHNNNNHQRKITMFSSSSTDGGGGGGPSSVHTADGASVAGSNSGMGTPKKKRFKGLRRMFKLDE</sequence>
<feature type="compositionally biased region" description="Polar residues" evidence="1">
    <location>
        <begin position="860"/>
        <end position="869"/>
    </location>
</feature>
<feature type="compositionally biased region" description="Polar residues" evidence="1">
    <location>
        <begin position="1255"/>
        <end position="1279"/>
    </location>
</feature>
<keyword evidence="3" id="KW-1185">Reference proteome</keyword>
<feature type="compositionally biased region" description="Polar residues" evidence="1">
    <location>
        <begin position="359"/>
        <end position="369"/>
    </location>
</feature>
<feature type="region of interest" description="Disordered" evidence="1">
    <location>
        <begin position="644"/>
        <end position="667"/>
    </location>
</feature>
<feature type="compositionally biased region" description="Low complexity" evidence="1">
    <location>
        <begin position="870"/>
        <end position="882"/>
    </location>
</feature>
<feature type="compositionally biased region" description="Low complexity" evidence="1">
    <location>
        <begin position="263"/>
        <end position="287"/>
    </location>
</feature>
<proteinExistence type="predicted"/>
<feature type="compositionally biased region" description="Basic and acidic residues" evidence="1">
    <location>
        <begin position="1121"/>
        <end position="1132"/>
    </location>
</feature>
<evidence type="ECO:0000313" key="3">
    <source>
        <dbReference type="Proteomes" id="UP001301958"/>
    </source>
</evidence>
<feature type="region of interest" description="Disordered" evidence="1">
    <location>
        <begin position="359"/>
        <end position="616"/>
    </location>
</feature>
<feature type="compositionally biased region" description="Polar residues" evidence="1">
    <location>
        <begin position="1105"/>
        <end position="1116"/>
    </location>
</feature>
<feature type="compositionally biased region" description="Polar residues" evidence="1">
    <location>
        <begin position="508"/>
        <end position="519"/>
    </location>
</feature>
<feature type="compositionally biased region" description="Polar residues" evidence="1">
    <location>
        <begin position="1015"/>
        <end position="1025"/>
    </location>
</feature>
<feature type="compositionally biased region" description="Polar residues" evidence="1">
    <location>
        <begin position="1354"/>
        <end position="1372"/>
    </location>
</feature>
<feature type="compositionally biased region" description="Basic residues" evidence="1">
    <location>
        <begin position="1"/>
        <end position="10"/>
    </location>
</feature>
<feature type="compositionally biased region" description="Polar residues" evidence="1">
    <location>
        <begin position="550"/>
        <end position="571"/>
    </location>
</feature>